<sequence length="214" mass="22776">MRFLTASILTLNTFYGVTVSQPSSLSSATDGQLINGQPLPDSWYRLHLDDSETVFNLTSREAMASDVSSTTSSLVARTPMTVCEKISTVAACATVGSYAYAISSAIAGLIWAQSHEKSCATSSGTIDGWSYEYYATGRNCDTTAQQETIHGALYHYLTTVDKDNVCGTQCLSLDHGGSYEGYLKLGKAANFDSSAYCGPLLSFVHCASGGVNSF</sequence>
<organism evidence="1 2">
    <name type="scientific">Aspergillus aculeatinus CBS 121060</name>
    <dbReference type="NCBI Taxonomy" id="1448322"/>
    <lineage>
        <taxon>Eukaryota</taxon>
        <taxon>Fungi</taxon>
        <taxon>Dikarya</taxon>
        <taxon>Ascomycota</taxon>
        <taxon>Pezizomycotina</taxon>
        <taxon>Eurotiomycetes</taxon>
        <taxon>Eurotiomycetidae</taxon>
        <taxon>Eurotiales</taxon>
        <taxon>Aspergillaceae</taxon>
        <taxon>Aspergillus</taxon>
        <taxon>Aspergillus subgen. Circumdati</taxon>
    </lineage>
</organism>
<evidence type="ECO:0000313" key="1">
    <source>
        <dbReference type="EMBL" id="RAH75714.1"/>
    </source>
</evidence>
<accession>A0ACD1HPC4</accession>
<proteinExistence type="predicted"/>
<keyword evidence="2" id="KW-1185">Reference proteome</keyword>
<name>A0ACD1HPC4_9EURO</name>
<dbReference type="EMBL" id="KZ824933">
    <property type="protein sequence ID" value="RAH75714.1"/>
    <property type="molecule type" value="Genomic_DNA"/>
</dbReference>
<evidence type="ECO:0000313" key="2">
    <source>
        <dbReference type="Proteomes" id="UP000249661"/>
    </source>
</evidence>
<protein>
    <submittedName>
        <fullName evidence="1">Uncharacterized protein</fullName>
    </submittedName>
</protein>
<gene>
    <name evidence="1" type="ORF">BO66DRAFT_387541</name>
</gene>
<dbReference type="Proteomes" id="UP000249661">
    <property type="component" value="Unassembled WGS sequence"/>
</dbReference>
<reference evidence="1" key="1">
    <citation type="submission" date="2018-02" db="EMBL/GenBank/DDBJ databases">
        <title>The genomes of Aspergillus section Nigri reveals drivers in fungal speciation.</title>
        <authorList>
            <consortium name="DOE Joint Genome Institute"/>
            <person name="Vesth T.C."/>
            <person name="Nybo J."/>
            <person name="Theobald S."/>
            <person name="Brandl J."/>
            <person name="Frisvad J.C."/>
            <person name="Nielsen K.F."/>
            <person name="Lyhne E.K."/>
            <person name="Kogle M.E."/>
            <person name="Kuo A."/>
            <person name="Riley R."/>
            <person name="Clum A."/>
            <person name="Nolan M."/>
            <person name="Lipzen A."/>
            <person name="Salamov A."/>
            <person name="Henrissat B."/>
            <person name="Wiebenga A."/>
            <person name="De vries R.P."/>
            <person name="Grigoriev I.V."/>
            <person name="Mortensen U.H."/>
            <person name="Andersen M.R."/>
            <person name="Baker S.E."/>
        </authorList>
    </citation>
    <scope>NUCLEOTIDE SEQUENCE</scope>
    <source>
        <strain evidence="1">CBS 121060</strain>
    </source>
</reference>